<evidence type="ECO:0000256" key="7">
    <source>
        <dbReference type="ARBA" id="ARBA00022723"/>
    </source>
</evidence>
<keyword evidence="5 17" id="KW-0597">Phosphoprotein</keyword>
<evidence type="ECO:0000256" key="16">
    <source>
        <dbReference type="PIRSR" id="PIRSR037432-50"/>
    </source>
</evidence>
<dbReference type="InterPro" id="IPR017203">
    <property type="entry name" value="Sig_transdc_His_kinase_NreB"/>
</dbReference>
<feature type="binding site" evidence="16">
    <location>
        <position position="62"/>
    </location>
    <ligand>
        <name>[4Fe-4S] cluster</name>
        <dbReference type="ChEBI" id="CHEBI:49883"/>
    </ligand>
</feature>
<comment type="catalytic activity">
    <reaction evidence="1 15">
        <text>ATP + protein L-histidine = ADP + protein N-phospho-L-histidine.</text>
        <dbReference type="EC" id="2.7.13.3"/>
    </reaction>
</comment>
<dbReference type="InterPro" id="IPR011712">
    <property type="entry name" value="Sig_transdc_His_kin_sub3_dim/P"/>
</dbReference>
<evidence type="ECO:0000256" key="6">
    <source>
        <dbReference type="ARBA" id="ARBA00022679"/>
    </source>
</evidence>
<keyword evidence="12 15" id="KW-0902">Two-component regulatory system</keyword>
<evidence type="ECO:0000256" key="3">
    <source>
        <dbReference type="ARBA" id="ARBA00022485"/>
    </source>
</evidence>
<dbReference type="Pfam" id="PF02518">
    <property type="entry name" value="HATPase_c"/>
    <property type="match status" value="1"/>
</dbReference>
<keyword evidence="11 16" id="KW-0408">Iron</keyword>
<dbReference type="PANTHER" id="PTHR24421">
    <property type="entry name" value="NITRATE/NITRITE SENSOR PROTEIN NARX-RELATED"/>
    <property type="match status" value="1"/>
</dbReference>
<dbReference type="GO" id="GO:0005737">
    <property type="term" value="C:cytoplasm"/>
    <property type="evidence" value="ECO:0007669"/>
    <property type="project" value="UniProtKB-SubCell"/>
</dbReference>
<evidence type="ECO:0000256" key="4">
    <source>
        <dbReference type="ARBA" id="ARBA00022490"/>
    </source>
</evidence>
<dbReference type="Pfam" id="PF07730">
    <property type="entry name" value="HisKA_3"/>
    <property type="match status" value="1"/>
</dbReference>
<dbReference type="GO" id="GO:0005506">
    <property type="term" value="F:iron ion binding"/>
    <property type="evidence" value="ECO:0007669"/>
    <property type="project" value="InterPro"/>
</dbReference>
<comment type="PTM">
    <text evidence="17">Autophosphorylated.</text>
</comment>
<dbReference type="GO" id="GO:0005524">
    <property type="term" value="F:ATP binding"/>
    <property type="evidence" value="ECO:0007669"/>
    <property type="project" value="UniProtKB-KW"/>
</dbReference>
<dbReference type="EC" id="2.7.13.3" evidence="15"/>
<evidence type="ECO:0000256" key="17">
    <source>
        <dbReference type="PIRSR" id="PIRSR037432-51"/>
    </source>
</evidence>
<organism evidence="19 20">
    <name type="scientific">Macrococcus brunensis</name>
    <dbReference type="NCBI Taxonomy" id="198483"/>
    <lineage>
        <taxon>Bacteria</taxon>
        <taxon>Bacillati</taxon>
        <taxon>Bacillota</taxon>
        <taxon>Bacilli</taxon>
        <taxon>Bacillales</taxon>
        <taxon>Staphylococcaceae</taxon>
        <taxon>Macrococcus</taxon>
    </lineage>
</organism>
<dbReference type="SUPFAM" id="SSF55874">
    <property type="entry name" value="ATPase domain of HSP90 chaperone/DNA topoisomerase II/histidine kinase"/>
    <property type="match status" value="1"/>
</dbReference>
<feature type="domain" description="Histidine kinase" evidence="18">
    <location>
        <begin position="157"/>
        <end position="346"/>
    </location>
</feature>
<dbReference type="PROSITE" id="PS50109">
    <property type="entry name" value="HIS_KIN"/>
    <property type="match status" value="1"/>
</dbReference>
<keyword evidence="10 15" id="KW-0067">ATP-binding</keyword>
<dbReference type="EMBL" id="SCWA01000004">
    <property type="protein sequence ID" value="TDL98534.1"/>
    <property type="molecule type" value="Genomic_DNA"/>
</dbReference>
<evidence type="ECO:0000259" key="18">
    <source>
        <dbReference type="PROSITE" id="PS50109"/>
    </source>
</evidence>
<evidence type="ECO:0000256" key="13">
    <source>
        <dbReference type="ARBA" id="ARBA00023014"/>
    </source>
</evidence>
<comment type="cofactor">
    <cofactor evidence="16">
        <name>[4Fe-4S] cluster</name>
        <dbReference type="ChEBI" id="CHEBI:49883"/>
    </cofactor>
    <text evidence="16">Binds 1 [4Fe-4S] cluster.</text>
</comment>
<feature type="modified residue" description="Phosphohistidine; by autocatalysis" evidence="17">
    <location>
        <position position="159"/>
    </location>
</feature>
<sequence length="348" mass="39396">MFLTVNSPSLNKWMLQFFEESSDLILFLSQSNQILYMNQAAKEVLTTQDNMQQIIDVLCSYCQGYTNDAEMMTCVNCFAKQHQASSETFQIYMKDKSQHIVPYSASYVELSGDDSVKVLSLQNISPQLKTQAIHHQKNLTQKIINAQESERKRISRELHDSVVQELLNVVVDFRLLKYKKEEELSKHIQLMGGTMTRLIDDIRNLSLELRPSALDDFGLEAAFRSHFKQLEKNYGLEVEMMSDLDGHRFSSEIETVVYRVTQEAILNALKYAETDIVYVTLSHDEHELTAEIADQGKGFDMDAPPQGTGLGLFGMQERAEIVGGHVQINSESGRGTQVMLTIPVGGHS</sequence>
<keyword evidence="20" id="KW-1185">Reference proteome</keyword>
<reference evidence="19 20" key="1">
    <citation type="submission" date="2019-01" db="EMBL/GenBank/DDBJ databases">
        <title>Draft genome sequences of the type strains of six Macrococcus species.</title>
        <authorList>
            <person name="Mazhar S."/>
            <person name="Altermann E."/>
            <person name="Hill C."/>
            <person name="Mcauliffe O."/>
        </authorList>
    </citation>
    <scope>NUCLEOTIDE SEQUENCE [LARGE SCALE GENOMIC DNA]</scope>
    <source>
        <strain evidence="19 20">CCM4811</strain>
    </source>
</reference>
<feature type="binding site" evidence="16">
    <location>
        <position position="77"/>
    </location>
    <ligand>
        <name>[4Fe-4S] cluster</name>
        <dbReference type="ChEBI" id="CHEBI:49883"/>
    </ligand>
</feature>
<keyword evidence="13 16" id="KW-0411">Iron-sulfur</keyword>
<dbReference type="GO" id="GO:0051539">
    <property type="term" value="F:4 iron, 4 sulfur cluster binding"/>
    <property type="evidence" value="ECO:0007669"/>
    <property type="project" value="UniProtKB-KW"/>
</dbReference>
<dbReference type="InterPro" id="IPR003594">
    <property type="entry name" value="HATPase_dom"/>
</dbReference>
<evidence type="ECO:0000313" key="19">
    <source>
        <dbReference type="EMBL" id="TDL98534.1"/>
    </source>
</evidence>
<keyword evidence="9 15" id="KW-0418">Kinase</keyword>
<feature type="binding site" evidence="16">
    <location>
        <position position="59"/>
    </location>
    <ligand>
        <name>[4Fe-4S] cluster</name>
        <dbReference type="ChEBI" id="CHEBI:49883"/>
    </ligand>
</feature>
<evidence type="ECO:0000256" key="15">
    <source>
        <dbReference type="PIRNR" id="PIRNR037432"/>
    </source>
</evidence>
<evidence type="ECO:0000256" key="14">
    <source>
        <dbReference type="ARBA" id="ARBA00024827"/>
    </source>
</evidence>
<evidence type="ECO:0000256" key="5">
    <source>
        <dbReference type="ARBA" id="ARBA00022553"/>
    </source>
</evidence>
<evidence type="ECO:0000256" key="9">
    <source>
        <dbReference type="ARBA" id="ARBA00022777"/>
    </source>
</evidence>
<proteinExistence type="predicted"/>
<keyword evidence="7 16" id="KW-0479">Metal-binding</keyword>
<accession>A0A4R6BFC5</accession>
<dbReference type="InterPro" id="IPR005467">
    <property type="entry name" value="His_kinase_dom"/>
</dbReference>
<feature type="binding site" evidence="16">
    <location>
        <position position="74"/>
    </location>
    <ligand>
        <name>[4Fe-4S] cluster</name>
        <dbReference type="ChEBI" id="CHEBI:49883"/>
    </ligand>
</feature>
<evidence type="ECO:0000256" key="10">
    <source>
        <dbReference type="ARBA" id="ARBA00022840"/>
    </source>
</evidence>
<comment type="caution">
    <text evidence="19">The sequence shown here is derived from an EMBL/GenBank/DDBJ whole genome shotgun (WGS) entry which is preliminary data.</text>
</comment>
<evidence type="ECO:0000256" key="8">
    <source>
        <dbReference type="ARBA" id="ARBA00022741"/>
    </source>
</evidence>
<dbReference type="PANTHER" id="PTHR24421:SF10">
    <property type="entry name" value="NITRATE_NITRITE SENSOR PROTEIN NARQ"/>
    <property type="match status" value="1"/>
</dbReference>
<comment type="subcellular location">
    <subcellularLocation>
        <location evidence="2">Cytoplasm</location>
    </subcellularLocation>
</comment>
<dbReference type="OrthoDB" id="9760839at2"/>
<dbReference type="AlphaFoldDB" id="A0A4R6BFC5"/>
<dbReference type="GO" id="GO:0000155">
    <property type="term" value="F:phosphorelay sensor kinase activity"/>
    <property type="evidence" value="ECO:0007669"/>
    <property type="project" value="InterPro"/>
</dbReference>
<dbReference type="Gene3D" id="1.20.5.1930">
    <property type="match status" value="1"/>
</dbReference>
<keyword evidence="8 15" id="KW-0547">Nucleotide-binding</keyword>
<dbReference type="Proteomes" id="UP000295310">
    <property type="component" value="Unassembled WGS sequence"/>
</dbReference>
<evidence type="ECO:0000313" key="20">
    <source>
        <dbReference type="Proteomes" id="UP000295310"/>
    </source>
</evidence>
<keyword evidence="6 15" id="KW-0808">Transferase</keyword>
<dbReference type="CDD" id="cd16917">
    <property type="entry name" value="HATPase_UhpB-NarQ-NarX-like"/>
    <property type="match status" value="1"/>
</dbReference>
<gene>
    <name evidence="19" type="ORF">ERX27_03055</name>
</gene>
<dbReference type="PIRSF" id="PIRSF037432">
    <property type="entry name" value="STHK_NreB"/>
    <property type="match status" value="1"/>
</dbReference>
<dbReference type="GO" id="GO:0016020">
    <property type="term" value="C:membrane"/>
    <property type="evidence" value="ECO:0007669"/>
    <property type="project" value="InterPro"/>
</dbReference>
<evidence type="ECO:0000256" key="11">
    <source>
        <dbReference type="ARBA" id="ARBA00023004"/>
    </source>
</evidence>
<protein>
    <recommendedName>
        <fullName evidence="15">Sensor histidine kinase</fullName>
        <ecNumber evidence="15">2.7.13.3</ecNumber>
    </recommendedName>
</protein>
<dbReference type="InterPro" id="IPR004358">
    <property type="entry name" value="Sig_transdc_His_kin-like_C"/>
</dbReference>
<evidence type="ECO:0000256" key="1">
    <source>
        <dbReference type="ARBA" id="ARBA00000085"/>
    </source>
</evidence>
<name>A0A4R6BFC5_9STAP</name>
<dbReference type="InterPro" id="IPR050482">
    <property type="entry name" value="Sensor_HK_TwoCompSys"/>
</dbReference>
<comment type="function">
    <text evidence="14">Member of the two-component regulatory system NreB/NreC involved in the control of dissimilatory nitrate/nitrite reduction in response to oxygen. NreB functions as a direct oxygen sensor histidine kinase which is autophosphorylated, in the absence of oxygen, probably at the conserved histidine residue, and transfers its phosphate group probably to a conserved aspartate residue of NreC. NreB/NreC activates the expression of the nitrate (narGHJI) and nitrite (nir) reductase operons, as well as the putative nitrate transporter gene narT.</text>
</comment>
<dbReference type="InterPro" id="IPR036890">
    <property type="entry name" value="HATPase_C_sf"/>
</dbReference>
<dbReference type="Gene3D" id="3.30.565.10">
    <property type="entry name" value="Histidine kinase-like ATPase, C-terminal domain"/>
    <property type="match status" value="1"/>
</dbReference>
<keyword evidence="4" id="KW-0963">Cytoplasm</keyword>
<dbReference type="SMART" id="SM00387">
    <property type="entry name" value="HATPase_c"/>
    <property type="match status" value="1"/>
</dbReference>
<keyword evidence="3 16" id="KW-0004">4Fe-4S</keyword>
<dbReference type="PRINTS" id="PR00344">
    <property type="entry name" value="BCTRLSENSOR"/>
</dbReference>
<evidence type="ECO:0000256" key="12">
    <source>
        <dbReference type="ARBA" id="ARBA00023012"/>
    </source>
</evidence>
<evidence type="ECO:0000256" key="2">
    <source>
        <dbReference type="ARBA" id="ARBA00004496"/>
    </source>
</evidence>
<dbReference type="GO" id="GO:0046983">
    <property type="term" value="F:protein dimerization activity"/>
    <property type="evidence" value="ECO:0007669"/>
    <property type="project" value="InterPro"/>
</dbReference>